<keyword evidence="4 5" id="KW-0732">Signal</keyword>
<comment type="subcellular location">
    <subcellularLocation>
        <location evidence="1">Cell envelope</location>
    </subcellularLocation>
</comment>
<proteinExistence type="inferred from homology"/>
<evidence type="ECO:0000256" key="1">
    <source>
        <dbReference type="ARBA" id="ARBA00004196"/>
    </source>
</evidence>
<dbReference type="Pfam" id="PF00496">
    <property type="entry name" value="SBP_bac_5"/>
    <property type="match status" value="1"/>
</dbReference>
<dbReference type="EMBL" id="CYZT01000046">
    <property type="protein sequence ID" value="CUO11710.1"/>
    <property type="molecule type" value="Genomic_DNA"/>
</dbReference>
<organism evidence="7 9">
    <name type="scientific">Flavonifractor plautii</name>
    <name type="common">Fusobacterium plautii</name>
    <dbReference type="NCBI Taxonomy" id="292800"/>
    <lineage>
        <taxon>Bacteria</taxon>
        <taxon>Bacillati</taxon>
        <taxon>Bacillota</taxon>
        <taxon>Clostridia</taxon>
        <taxon>Eubacteriales</taxon>
        <taxon>Oscillospiraceae</taxon>
        <taxon>Flavonifractor</taxon>
    </lineage>
</organism>
<protein>
    <submittedName>
        <fullName evidence="8">ABC transporter substrate-binding protein</fullName>
    </submittedName>
    <submittedName>
        <fullName evidence="7">Nickel-binding periplasmic protein</fullName>
    </submittedName>
</protein>
<evidence type="ECO:0000256" key="2">
    <source>
        <dbReference type="ARBA" id="ARBA00005695"/>
    </source>
</evidence>
<dbReference type="Gene3D" id="3.40.190.10">
    <property type="entry name" value="Periplasmic binding protein-like II"/>
    <property type="match status" value="1"/>
</dbReference>
<dbReference type="PANTHER" id="PTHR30290">
    <property type="entry name" value="PERIPLASMIC BINDING COMPONENT OF ABC TRANSPORTER"/>
    <property type="match status" value="1"/>
</dbReference>
<feature type="domain" description="Solute-binding protein family 5" evidence="6">
    <location>
        <begin position="89"/>
        <end position="454"/>
    </location>
</feature>
<evidence type="ECO:0000256" key="5">
    <source>
        <dbReference type="SAM" id="SignalP"/>
    </source>
</evidence>
<name>A0A174CIE3_FLAPL</name>
<dbReference type="GO" id="GO:0043190">
    <property type="term" value="C:ATP-binding cassette (ABC) transporter complex"/>
    <property type="evidence" value="ECO:0007669"/>
    <property type="project" value="InterPro"/>
</dbReference>
<dbReference type="Gene3D" id="3.10.105.10">
    <property type="entry name" value="Dipeptide-binding Protein, Domain 3"/>
    <property type="match status" value="1"/>
</dbReference>
<dbReference type="GO" id="GO:0042597">
    <property type="term" value="C:periplasmic space"/>
    <property type="evidence" value="ECO:0007669"/>
    <property type="project" value="UniProtKB-ARBA"/>
</dbReference>
<dbReference type="GO" id="GO:1904680">
    <property type="term" value="F:peptide transmembrane transporter activity"/>
    <property type="evidence" value="ECO:0007669"/>
    <property type="project" value="TreeGrafter"/>
</dbReference>
<reference evidence="8 10" key="2">
    <citation type="journal article" date="2019" name="Nat. Med.">
        <title>A library of human gut bacterial isolates paired with longitudinal multiomics data enables mechanistic microbiome research.</title>
        <authorList>
            <person name="Poyet M."/>
            <person name="Groussin M."/>
            <person name="Gibbons S.M."/>
            <person name="Avila-Pacheco J."/>
            <person name="Jiang X."/>
            <person name="Kearney S.M."/>
            <person name="Perrotta A.R."/>
            <person name="Berdy B."/>
            <person name="Zhao S."/>
            <person name="Lieberman T.D."/>
            <person name="Swanson P.K."/>
            <person name="Smith M."/>
            <person name="Roesemann S."/>
            <person name="Alexander J.E."/>
            <person name="Rich S.A."/>
            <person name="Livny J."/>
            <person name="Vlamakis H."/>
            <person name="Clish C."/>
            <person name="Bullock K."/>
            <person name="Deik A."/>
            <person name="Scott J."/>
            <person name="Pierce K.A."/>
            <person name="Xavier R.J."/>
            <person name="Alm E.J."/>
        </authorList>
    </citation>
    <scope>NUCLEOTIDE SEQUENCE [LARGE SCALE GENOMIC DNA]</scope>
    <source>
        <strain evidence="8 10">BIOML-A2</strain>
    </source>
</reference>
<comment type="similarity">
    <text evidence="2">Belongs to the bacterial solute-binding protein 5 family.</text>
</comment>
<dbReference type="Proteomes" id="UP000095746">
    <property type="component" value="Unassembled WGS sequence"/>
</dbReference>
<dbReference type="GO" id="GO:0015833">
    <property type="term" value="P:peptide transport"/>
    <property type="evidence" value="ECO:0007669"/>
    <property type="project" value="TreeGrafter"/>
</dbReference>
<evidence type="ECO:0000313" key="8">
    <source>
        <dbReference type="EMBL" id="MSB22370.1"/>
    </source>
</evidence>
<gene>
    <name evidence="7" type="primary">nikA_1</name>
    <name evidence="7" type="ORF">ERS852411_00999</name>
    <name evidence="8" type="ORF">GKE97_23175</name>
</gene>
<evidence type="ECO:0000313" key="7">
    <source>
        <dbReference type="EMBL" id="CUO11710.1"/>
    </source>
</evidence>
<sequence>MKRAKRILGMLLCLTMLLSLVACVSDPVQTDEPSETEQQSDVSGTDVELLNVGSIYQFDVESPYCELLKYLSYDGFMYSNLVRYGADNEVVPCLCERFEIAEDGTSVTFYFQEGIKWHDGQPLTMEDIEFSLNLWLDVLKPSVALRYMESVEVLDDTSIRVNMQSSCAYVFLRHMIMSSSGCVIYPKHIWENVEDLKSFTGREAMIGCGPYVYDSYDDEAKIAYFNRYEDYHEGVPTIKRIAFHLYESPESLVMAFKNGEIDCMFQYAAGLSGNYVPAIQELDYLNVGEEVNLGGPILEFNFQDALMSDLDMRNAVYYALDYELLAATDGGEYCVPGTKGVISPGNIGYADDLPTNQQNTEEANRILDEAGYVDITGDGLRENKDGSAMRIMVSPAYSASKGVLYQRLAQVVVQNLQDVGLDAYLDEDVSNSDAWQARWRGNKDFQIAITSCSQGVAIIDTVNQGLVEKAGSDGTLTWNGTNNNPEYVELFSRIIDSKNPEEYADAAYDSQHYLADQMVAISLGVESMFYPYNIEDFTDWSFRSGNGAFSYDTWFTLKNK</sequence>
<dbReference type="GO" id="GO:0030313">
    <property type="term" value="C:cell envelope"/>
    <property type="evidence" value="ECO:0007669"/>
    <property type="project" value="UniProtKB-SubCell"/>
</dbReference>
<evidence type="ECO:0000256" key="4">
    <source>
        <dbReference type="ARBA" id="ARBA00022729"/>
    </source>
</evidence>
<dbReference type="EMBL" id="WKPR01000038">
    <property type="protein sequence ID" value="MSB22370.1"/>
    <property type="molecule type" value="Genomic_DNA"/>
</dbReference>
<evidence type="ECO:0000259" key="6">
    <source>
        <dbReference type="Pfam" id="PF00496"/>
    </source>
</evidence>
<dbReference type="SUPFAM" id="SSF53850">
    <property type="entry name" value="Periplasmic binding protein-like II"/>
    <property type="match status" value="1"/>
</dbReference>
<dbReference type="Proteomes" id="UP000434475">
    <property type="component" value="Unassembled WGS sequence"/>
</dbReference>
<accession>A0A174CIE3</accession>
<reference evidence="7 9" key="1">
    <citation type="submission" date="2015-09" db="EMBL/GenBank/DDBJ databases">
        <authorList>
            <consortium name="Pathogen Informatics"/>
        </authorList>
    </citation>
    <scope>NUCLEOTIDE SEQUENCE [LARGE SCALE GENOMIC DNA]</scope>
    <source>
        <strain evidence="7 9">2789STDY5608854</strain>
    </source>
</reference>
<feature type="chain" id="PRO_5038293109" evidence="5">
    <location>
        <begin position="25"/>
        <end position="560"/>
    </location>
</feature>
<feature type="signal peptide" evidence="5">
    <location>
        <begin position="1"/>
        <end position="24"/>
    </location>
</feature>
<evidence type="ECO:0000313" key="10">
    <source>
        <dbReference type="Proteomes" id="UP000434475"/>
    </source>
</evidence>
<dbReference type="InterPro" id="IPR030678">
    <property type="entry name" value="Peptide/Ni-bd"/>
</dbReference>
<keyword evidence="3" id="KW-0813">Transport</keyword>
<dbReference type="PROSITE" id="PS51257">
    <property type="entry name" value="PROKAR_LIPOPROTEIN"/>
    <property type="match status" value="1"/>
</dbReference>
<dbReference type="PIRSF" id="PIRSF002741">
    <property type="entry name" value="MppA"/>
    <property type="match status" value="1"/>
</dbReference>
<dbReference type="CDD" id="cd00995">
    <property type="entry name" value="PBP2_NikA_DppA_OppA_like"/>
    <property type="match status" value="1"/>
</dbReference>
<dbReference type="AlphaFoldDB" id="A0A174CIE3"/>
<evidence type="ECO:0000313" key="9">
    <source>
        <dbReference type="Proteomes" id="UP000095746"/>
    </source>
</evidence>
<evidence type="ECO:0000256" key="3">
    <source>
        <dbReference type="ARBA" id="ARBA00022448"/>
    </source>
</evidence>
<dbReference type="InterPro" id="IPR000914">
    <property type="entry name" value="SBP_5_dom"/>
</dbReference>
<dbReference type="PANTHER" id="PTHR30290:SF10">
    <property type="entry name" value="PERIPLASMIC OLIGOPEPTIDE-BINDING PROTEIN-RELATED"/>
    <property type="match status" value="1"/>
</dbReference>
<dbReference type="InterPro" id="IPR039424">
    <property type="entry name" value="SBP_5"/>
</dbReference>